<dbReference type="RefSeq" id="WP_055473486.1">
    <property type="nucleotide sequence ID" value="NZ_JBIRWE010000006.1"/>
</dbReference>
<accession>A0ABW7USY8</accession>
<gene>
    <name evidence="2" type="ORF">ACH429_16715</name>
</gene>
<evidence type="ECO:0000313" key="3">
    <source>
        <dbReference type="Proteomes" id="UP001611548"/>
    </source>
</evidence>
<evidence type="ECO:0000313" key="2">
    <source>
        <dbReference type="EMBL" id="MFI1965725.1"/>
    </source>
</evidence>
<evidence type="ECO:0000256" key="1">
    <source>
        <dbReference type="SAM" id="MobiDB-lite"/>
    </source>
</evidence>
<dbReference type="EMBL" id="JBIRWE010000006">
    <property type="protein sequence ID" value="MFI1965725.1"/>
    <property type="molecule type" value="Genomic_DNA"/>
</dbReference>
<dbReference type="Proteomes" id="UP001611548">
    <property type="component" value="Unassembled WGS sequence"/>
</dbReference>
<comment type="caution">
    <text evidence="2">The sequence shown here is derived from an EMBL/GenBank/DDBJ whole genome shotgun (WGS) entry which is preliminary data.</text>
</comment>
<protein>
    <submittedName>
        <fullName evidence="2">Uncharacterized protein</fullName>
    </submittedName>
</protein>
<organism evidence="2 3">
    <name type="scientific">Streptomyces pathocidini</name>
    <dbReference type="NCBI Taxonomy" id="1650571"/>
    <lineage>
        <taxon>Bacteria</taxon>
        <taxon>Bacillati</taxon>
        <taxon>Actinomycetota</taxon>
        <taxon>Actinomycetes</taxon>
        <taxon>Kitasatosporales</taxon>
        <taxon>Streptomycetaceae</taxon>
        <taxon>Streptomyces</taxon>
    </lineage>
</organism>
<name>A0ABW7USY8_9ACTN</name>
<proteinExistence type="predicted"/>
<reference evidence="2 3" key="1">
    <citation type="submission" date="2024-10" db="EMBL/GenBank/DDBJ databases">
        <title>The Natural Products Discovery Center: Release of the First 8490 Sequenced Strains for Exploring Actinobacteria Biosynthetic Diversity.</title>
        <authorList>
            <person name="Kalkreuter E."/>
            <person name="Kautsar S.A."/>
            <person name="Yang D."/>
            <person name="Bader C.D."/>
            <person name="Teijaro C.N."/>
            <person name="Fluegel L."/>
            <person name="Davis C.M."/>
            <person name="Simpson J.R."/>
            <person name="Lauterbach L."/>
            <person name="Steele A.D."/>
            <person name="Gui C."/>
            <person name="Meng S."/>
            <person name="Li G."/>
            <person name="Viehrig K."/>
            <person name="Ye F."/>
            <person name="Su P."/>
            <person name="Kiefer A.F."/>
            <person name="Nichols A."/>
            <person name="Cepeda A.J."/>
            <person name="Yan W."/>
            <person name="Fan B."/>
            <person name="Jiang Y."/>
            <person name="Adhikari A."/>
            <person name="Zheng C.-J."/>
            <person name="Schuster L."/>
            <person name="Cowan T.M."/>
            <person name="Smanski M.J."/>
            <person name="Chevrette M.G."/>
            <person name="De Carvalho L.P.S."/>
            <person name="Shen B."/>
        </authorList>
    </citation>
    <scope>NUCLEOTIDE SEQUENCE [LARGE SCALE GENOMIC DNA]</scope>
    <source>
        <strain evidence="2 3">NPDC020327</strain>
    </source>
</reference>
<sequence length="77" mass="8328">MRAAVTSLLNRHRPYEPQPCGGLAHDDAALARAARGALTRAEQICRVAAAICGANVGWACERCTRRAERIMPSLVVR</sequence>
<keyword evidence="3" id="KW-1185">Reference proteome</keyword>
<feature type="region of interest" description="Disordered" evidence="1">
    <location>
        <begin position="1"/>
        <end position="21"/>
    </location>
</feature>